<dbReference type="InterPro" id="IPR050706">
    <property type="entry name" value="Cyclic-di-GMP_PDE-like"/>
</dbReference>
<evidence type="ECO:0000313" key="4">
    <source>
        <dbReference type="EMBL" id="MCV2403474.1"/>
    </source>
</evidence>
<dbReference type="InterPro" id="IPR035919">
    <property type="entry name" value="EAL_sf"/>
</dbReference>
<dbReference type="SUPFAM" id="SSF52172">
    <property type="entry name" value="CheY-like"/>
    <property type="match status" value="1"/>
</dbReference>
<protein>
    <submittedName>
        <fullName evidence="4">EAL domain-containing protein</fullName>
    </submittedName>
</protein>
<dbReference type="PANTHER" id="PTHR33121">
    <property type="entry name" value="CYCLIC DI-GMP PHOSPHODIESTERASE PDEF"/>
    <property type="match status" value="1"/>
</dbReference>
<evidence type="ECO:0000259" key="2">
    <source>
        <dbReference type="PROSITE" id="PS50110"/>
    </source>
</evidence>
<evidence type="ECO:0000256" key="1">
    <source>
        <dbReference type="PROSITE-ProRule" id="PRU00169"/>
    </source>
</evidence>
<dbReference type="Pfam" id="PF00072">
    <property type="entry name" value="Response_reg"/>
    <property type="match status" value="1"/>
</dbReference>
<dbReference type="Gene3D" id="3.30.70.270">
    <property type="match status" value="1"/>
</dbReference>
<keyword evidence="1" id="KW-0597">Phosphoprotein</keyword>
<reference evidence="4 5" key="1">
    <citation type="submission" date="2022-10" db="EMBL/GenBank/DDBJ databases">
        <title>Marinomonas transparenta sp. nov. and Marinomonas sargassi sp. nov., isolated from marine alga (Sargassum natans (L.) Gaillon).</title>
        <authorList>
            <person name="Wang Y."/>
        </authorList>
    </citation>
    <scope>NUCLEOTIDE SEQUENCE [LARGE SCALE GENOMIC DNA]</scope>
    <source>
        <strain evidence="4 5">C2222</strain>
    </source>
</reference>
<dbReference type="Pfam" id="PF00563">
    <property type="entry name" value="EAL"/>
    <property type="match status" value="1"/>
</dbReference>
<dbReference type="EMBL" id="JAOVZB010000005">
    <property type="protein sequence ID" value="MCV2403474.1"/>
    <property type="molecule type" value="Genomic_DNA"/>
</dbReference>
<accession>A0ABT2YUA3</accession>
<keyword evidence="5" id="KW-1185">Reference proteome</keyword>
<dbReference type="CDD" id="cd17569">
    <property type="entry name" value="REC_HupR-like"/>
    <property type="match status" value="1"/>
</dbReference>
<dbReference type="SUPFAM" id="SSF141868">
    <property type="entry name" value="EAL domain-like"/>
    <property type="match status" value="1"/>
</dbReference>
<dbReference type="SMART" id="SM00052">
    <property type="entry name" value="EAL"/>
    <property type="match status" value="1"/>
</dbReference>
<evidence type="ECO:0000313" key="5">
    <source>
        <dbReference type="Proteomes" id="UP001209713"/>
    </source>
</evidence>
<dbReference type="InterPro" id="IPR043128">
    <property type="entry name" value="Rev_trsase/Diguanyl_cyclase"/>
</dbReference>
<feature type="domain" description="Response regulatory" evidence="2">
    <location>
        <begin position="5"/>
        <end position="120"/>
    </location>
</feature>
<dbReference type="SMART" id="SM00448">
    <property type="entry name" value="REC"/>
    <property type="match status" value="1"/>
</dbReference>
<dbReference type="Gene3D" id="3.20.20.450">
    <property type="entry name" value="EAL domain"/>
    <property type="match status" value="1"/>
</dbReference>
<feature type="modified residue" description="4-aspartylphosphate" evidence="1">
    <location>
        <position position="54"/>
    </location>
</feature>
<dbReference type="InterPro" id="IPR001633">
    <property type="entry name" value="EAL_dom"/>
</dbReference>
<organism evidence="4 5">
    <name type="scientific">Marinomonas sargassi</name>
    <dbReference type="NCBI Taxonomy" id="2984494"/>
    <lineage>
        <taxon>Bacteria</taxon>
        <taxon>Pseudomonadati</taxon>
        <taxon>Pseudomonadota</taxon>
        <taxon>Gammaproteobacteria</taxon>
        <taxon>Oceanospirillales</taxon>
        <taxon>Oceanospirillaceae</taxon>
        <taxon>Marinomonas</taxon>
    </lineage>
</organism>
<dbReference type="InterPro" id="IPR011006">
    <property type="entry name" value="CheY-like_superfamily"/>
</dbReference>
<dbReference type="PANTHER" id="PTHR33121:SF79">
    <property type="entry name" value="CYCLIC DI-GMP PHOSPHODIESTERASE PDED-RELATED"/>
    <property type="match status" value="1"/>
</dbReference>
<dbReference type="Proteomes" id="UP001209713">
    <property type="component" value="Unassembled WGS sequence"/>
</dbReference>
<name>A0ABT2YUA3_9GAMM</name>
<feature type="domain" description="EAL" evidence="3">
    <location>
        <begin position="284"/>
        <end position="536"/>
    </location>
</feature>
<gene>
    <name evidence="4" type="ORF">OFY17_11345</name>
</gene>
<dbReference type="RefSeq" id="WP_263530855.1">
    <property type="nucleotide sequence ID" value="NZ_JAOVZB010000005.1"/>
</dbReference>
<sequence>MDFAEILIVDDEIDICNALRRELRSKVATVYTATKVEQGLEILASQHIDLIVTDYRMPMMTGTEFLLEVKKRFPEVPAVMLSGQADFSGVTAALNAGVISRYIDKPWDAKNLADAIKETLSEQEPSIDRRTQMATESALNRSLSALPECSESGFPWLLLVVDIANLTEYNSVNGKVSGNAMIQKMADIIIRSTENVWYRVGDKFISLIECSVRGYQALNNLMACIHQECHITQNQVAINCYLAEAKCWKSWNNQNFLGSKSAALFIGKNLHWLIQENNSSVGEEFQELGLLIDDFSNGNLKAFFQPQMTLGTQSIECCEALVRRQLPDNSYQSPVDFLYLIEKYGLDDMLTTLMMKDAIKLLDCVGKSGQLTVSVNVTAKQLITGFARELLCNSVENSSVAISDIELEVVEGEQVFDYQRALEEFRMLQKMGVTIAMDDFGTGYSGFESLCELPFDVVKIDGRFIRALGNGLADEVILSSIINSAKSLKMEVVAEWVERSDQAEYLKKIGGTRIQGYLVSPPLPMDKFLSLLKESK</sequence>
<comment type="caution">
    <text evidence="4">The sequence shown here is derived from an EMBL/GenBank/DDBJ whole genome shotgun (WGS) entry which is preliminary data.</text>
</comment>
<dbReference type="InterPro" id="IPR001789">
    <property type="entry name" value="Sig_transdc_resp-reg_receiver"/>
</dbReference>
<dbReference type="PROSITE" id="PS50110">
    <property type="entry name" value="RESPONSE_REGULATORY"/>
    <property type="match status" value="1"/>
</dbReference>
<proteinExistence type="predicted"/>
<dbReference type="CDD" id="cd01948">
    <property type="entry name" value="EAL"/>
    <property type="match status" value="1"/>
</dbReference>
<dbReference type="PROSITE" id="PS50883">
    <property type="entry name" value="EAL"/>
    <property type="match status" value="1"/>
</dbReference>
<dbReference type="Gene3D" id="3.40.50.2300">
    <property type="match status" value="1"/>
</dbReference>
<evidence type="ECO:0000259" key="3">
    <source>
        <dbReference type="PROSITE" id="PS50883"/>
    </source>
</evidence>